<keyword evidence="1" id="KW-0645">Protease</keyword>
<evidence type="ECO:0000256" key="4">
    <source>
        <dbReference type="ARBA" id="ARBA00022833"/>
    </source>
</evidence>
<keyword evidence="4" id="KW-0862">Zinc</keyword>
<evidence type="ECO:0000256" key="1">
    <source>
        <dbReference type="ARBA" id="ARBA00022670"/>
    </source>
</evidence>
<keyword evidence="2" id="KW-0479">Metal-binding</keyword>
<dbReference type="GO" id="GO:0004222">
    <property type="term" value="F:metalloendopeptidase activity"/>
    <property type="evidence" value="ECO:0007669"/>
    <property type="project" value="InterPro"/>
</dbReference>
<comment type="caution">
    <text evidence="7">The sequence shown here is derived from an EMBL/GenBank/DDBJ whole genome shotgun (WGS) entry which is preliminary data.</text>
</comment>
<organism evidence="7 8">
    <name type="scientific">Secundilactobacillus silagincola</name>
    <dbReference type="NCBI Taxonomy" id="1714681"/>
    <lineage>
        <taxon>Bacteria</taxon>
        <taxon>Bacillati</taxon>
        <taxon>Bacillota</taxon>
        <taxon>Bacilli</taxon>
        <taxon>Lactobacillales</taxon>
        <taxon>Lactobacillaceae</taxon>
        <taxon>Secundilactobacillus</taxon>
    </lineage>
</organism>
<dbReference type="Gene3D" id="3.40.390.10">
    <property type="entry name" value="Collagenase (Catalytic Domain)"/>
    <property type="match status" value="1"/>
</dbReference>
<dbReference type="InterPro" id="IPR001818">
    <property type="entry name" value="Pept_M10_metallopeptidase"/>
</dbReference>
<dbReference type="Proteomes" id="UP000223370">
    <property type="component" value="Unassembled WGS sequence"/>
</dbReference>
<evidence type="ECO:0000256" key="3">
    <source>
        <dbReference type="ARBA" id="ARBA00022801"/>
    </source>
</evidence>
<name>A0A1Z5H5G5_9LACO</name>
<evidence type="ECO:0000256" key="5">
    <source>
        <dbReference type="SAM" id="SignalP"/>
    </source>
</evidence>
<dbReference type="EMBL" id="BCMJ01000002">
    <property type="protein sequence ID" value="GAT18184.1"/>
    <property type="molecule type" value="Genomic_DNA"/>
</dbReference>
<evidence type="ECO:0000313" key="8">
    <source>
        <dbReference type="Proteomes" id="UP000223370"/>
    </source>
</evidence>
<keyword evidence="8" id="KW-1185">Reference proteome</keyword>
<dbReference type="RefSeq" id="WP_098823709.1">
    <property type="nucleotide sequence ID" value="NZ_BCMJ01000002.1"/>
</dbReference>
<reference evidence="7 8" key="1">
    <citation type="submission" date="2015-11" db="EMBL/GenBank/DDBJ databases">
        <title>Draft genome sequences of new species of the genus Lactobacillus isolated from orchardgrass silage.</title>
        <authorList>
            <person name="Tohno M."/>
            <person name="Tanizawa Y."/>
            <person name="Arita M."/>
        </authorList>
    </citation>
    <scope>NUCLEOTIDE SEQUENCE [LARGE SCALE GENOMIC DNA]</scope>
    <source>
        <strain evidence="7 8">IWT5</strain>
    </source>
</reference>
<feature type="domain" description="Peptidase M10 metallopeptidase" evidence="6">
    <location>
        <begin position="197"/>
        <end position="253"/>
    </location>
</feature>
<accession>A0A1Z5H5G5</accession>
<gene>
    <name evidence="7" type="ORF">IWT5_00457</name>
</gene>
<dbReference type="AlphaFoldDB" id="A0A1Z5H5G5"/>
<dbReference type="GO" id="GO:0008270">
    <property type="term" value="F:zinc ion binding"/>
    <property type="evidence" value="ECO:0007669"/>
    <property type="project" value="InterPro"/>
</dbReference>
<evidence type="ECO:0000259" key="6">
    <source>
        <dbReference type="Pfam" id="PF00413"/>
    </source>
</evidence>
<evidence type="ECO:0000256" key="2">
    <source>
        <dbReference type="ARBA" id="ARBA00022723"/>
    </source>
</evidence>
<dbReference type="GO" id="GO:0006508">
    <property type="term" value="P:proteolysis"/>
    <property type="evidence" value="ECO:0007669"/>
    <property type="project" value="UniProtKB-KW"/>
</dbReference>
<dbReference type="GO" id="GO:0031012">
    <property type="term" value="C:extracellular matrix"/>
    <property type="evidence" value="ECO:0007669"/>
    <property type="project" value="InterPro"/>
</dbReference>
<evidence type="ECO:0000313" key="7">
    <source>
        <dbReference type="EMBL" id="GAT18184.1"/>
    </source>
</evidence>
<dbReference type="Pfam" id="PF00413">
    <property type="entry name" value="Peptidase_M10"/>
    <property type="match status" value="1"/>
</dbReference>
<keyword evidence="3" id="KW-0378">Hydrolase</keyword>
<keyword evidence="5" id="KW-0732">Signal</keyword>
<dbReference type="InterPro" id="IPR024079">
    <property type="entry name" value="MetalloPept_cat_dom_sf"/>
</dbReference>
<sequence length="292" mass="32760" precursor="true">MKRGRFFAVAATLMTAVALPLSAQETTAHATTLTPSSSMLRQSKNYYRFNARTLANRYGLNYAAQTALTRQEVVKVYVASSNTQVQKSAKLAMSYWNQKLGHTVFAKGTKTNRTMTISMTAKNTSADAWWKPVQHQILLEQADYNQQLSLIRNKMINQSTSTAVTKTNNRILAYGHKIARQANFAHRYNTYRAAQINQTQKQINTQKRNITTHKIDVKARTFKYANIIAHEMGHSLGLQHSANSKDAMAANSTTPNIYNYSKVKASKNGFNTLDKTDVNRAKLALSVHDALH</sequence>
<feature type="signal peptide" evidence="5">
    <location>
        <begin position="1"/>
        <end position="23"/>
    </location>
</feature>
<dbReference type="SUPFAM" id="SSF55486">
    <property type="entry name" value="Metalloproteases ('zincins'), catalytic domain"/>
    <property type="match status" value="1"/>
</dbReference>
<feature type="chain" id="PRO_5039676668" description="Peptidase M10 metallopeptidase domain-containing protein" evidence="5">
    <location>
        <begin position="24"/>
        <end position="292"/>
    </location>
</feature>
<proteinExistence type="predicted"/>
<protein>
    <recommendedName>
        <fullName evidence="6">Peptidase M10 metallopeptidase domain-containing protein</fullName>
    </recommendedName>
</protein>